<dbReference type="EMBL" id="CAJVPP010000016">
    <property type="protein sequence ID" value="CAG8435068.1"/>
    <property type="molecule type" value="Genomic_DNA"/>
</dbReference>
<dbReference type="PANTHER" id="PTHR12992">
    <property type="entry name" value="NUDIX HYDROLASE"/>
    <property type="match status" value="1"/>
</dbReference>
<dbReference type="InterPro" id="IPR045121">
    <property type="entry name" value="CoAse"/>
</dbReference>
<evidence type="ECO:0000256" key="4">
    <source>
        <dbReference type="ARBA" id="ARBA00022801"/>
    </source>
</evidence>
<dbReference type="SUPFAM" id="SSF55811">
    <property type="entry name" value="Nudix"/>
    <property type="match status" value="1"/>
</dbReference>
<evidence type="ECO:0000256" key="6">
    <source>
        <dbReference type="ARBA" id="ARBA00023211"/>
    </source>
</evidence>
<evidence type="ECO:0000256" key="5">
    <source>
        <dbReference type="ARBA" id="ARBA00022842"/>
    </source>
</evidence>
<keyword evidence="3" id="KW-0479">Metal-binding</keyword>
<comment type="caution">
    <text evidence="8">The sequence shown here is derived from an EMBL/GenBank/DDBJ whole genome shotgun (WGS) entry which is preliminary data.</text>
</comment>
<evidence type="ECO:0000256" key="2">
    <source>
        <dbReference type="ARBA" id="ARBA00001946"/>
    </source>
</evidence>
<dbReference type="GO" id="GO:0010945">
    <property type="term" value="F:coenzyme A diphosphatase activity"/>
    <property type="evidence" value="ECO:0007669"/>
    <property type="project" value="InterPro"/>
</dbReference>
<dbReference type="AlphaFoldDB" id="A0A9N8V399"/>
<evidence type="ECO:0000313" key="9">
    <source>
        <dbReference type="Proteomes" id="UP000789375"/>
    </source>
</evidence>
<keyword evidence="4" id="KW-0378">Hydrolase</keyword>
<keyword evidence="6" id="KW-0464">Manganese</keyword>
<evidence type="ECO:0000259" key="7">
    <source>
        <dbReference type="PROSITE" id="PS51462"/>
    </source>
</evidence>
<dbReference type="PROSITE" id="PS51462">
    <property type="entry name" value="NUDIX"/>
    <property type="match status" value="1"/>
</dbReference>
<dbReference type="CDD" id="cd03426">
    <property type="entry name" value="NUDIX_CoAse_Nudt7"/>
    <property type="match status" value="1"/>
</dbReference>
<evidence type="ECO:0000256" key="3">
    <source>
        <dbReference type="ARBA" id="ARBA00022723"/>
    </source>
</evidence>
<gene>
    <name evidence="8" type="ORF">FMOSSE_LOCUS195</name>
</gene>
<evidence type="ECO:0000313" key="8">
    <source>
        <dbReference type="EMBL" id="CAG8435068.1"/>
    </source>
</evidence>
<dbReference type="InterPro" id="IPR015797">
    <property type="entry name" value="NUDIX_hydrolase-like_dom_sf"/>
</dbReference>
<dbReference type="PANTHER" id="PTHR12992:SF24">
    <property type="entry name" value="PEROXISOMAL COENZYME A DIPHOSPHATASE NUDT7"/>
    <property type="match status" value="1"/>
</dbReference>
<dbReference type="Proteomes" id="UP000789375">
    <property type="component" value="Unassembled WGS sequence"/>
</dbReference>
<keyword evidence="5" id="KW-0460">Magnesium</keyword>
<comment type="cofactor">
    <cofactor evidence="2">
        <name>Mg(2+)</name>
        <dbReference type="ChEBI" id="CHEBI:18420"/>
    </cofactor>
</comment>
<dbReference type="Pfam" id="PF00293">
    <property type="entry name" value="NUDIX"/>
    <property type="match status" value="1"/>
</dbReference>
<sequence>MLKLPSIQECLKNLRDYKPKNDYFNAKYEKKAAVLVPLIINEELEILFTLRSPNLSSHAGEISLPGGKVDNIDENLIATAFREAEEEVGLKSGDAVYLTHLEPFISANVLLVTPVVALITNPTFRPIPNPSEVSECFTVPLRVFISKEYHASSDVSWRNALYKSHRFNWNKWIVIGLSANMCIEVAKVAFSIHNVGWEELAKGQLSRQESVEKLLKDIENTEKRSNISKL</sequence>
<dbReference type="GO" id="GO:0046872">
    <property type="term" value="F:metal ion binding"/>
    <property type="evidence" value="ECO:0007669"/>
    <property type="project" value="UniProtKB-KW"/>
</dbReference>
<name>A0A9N8V399_FUNMO</name>
<dbReference type="GO" id="GO:0015938">
    <property type="term" value="P:coenzyme A catabolic process"/>
    <property type="evidence" value="ECO:0007669"/>
    <property type="project" value="TreeGrafter"/>
</dbReference>
<reference evidence="8" key="1">
    <citation type="submission" date="2021-06" db="EMBL/GenBank/DDBJ databases">
        <authorList>
            <person name="Kallberg Y."/>
            <person name="Tangrot J."/>
            <person name="Rosling A."/>
        </authorList>
    </citation>
    <scope>NUCLEOTIDE SEQUENCE</scope>
    <source>
        <strain evidence="8">87-6 pot B 2015</strain>
    </source>
</reference>
<proteinExistence type="predicted"/>
<dbReference type="InterPro" id="IPR000086">
    <property type="entry name" value="NUDIX_hydrolase_dom"/>
</dbReference>
<evidence type="ECO:0000256" key="1">
    <source>
        <dbReference type="ARBA" id="ARBA00001936"/>
    </source>
</evidence>
<protein>
    <submittedName>
        <fullName evidence="8">9649_t:CDS:1</fullName>
    </submittedName>
</protein>
<dbReference type="Gene3D" id="3.90.79.10">
    <property type="entry name" value="Nucleoside Triphosphate Pyrophosphohydrolase"/>
    <property type="match status" value="1"/>
</dbReference>
<accession>A0A9N8V399</accession>
<comment type="cofactor">
    <cofactor evidence="1">
        <name>Mn(2+)</name>
        <dbReference type="ChEBI" id="CHEBI:29035"/>
    </cofactor>
</comment>
<organism evidence="8 9">
    <name type="scientific">Funneliformis mosseae</name>
    <name type="common">Endomycorrhizal fungus</name>
    <name type="synonym">Glomus mosseae</name>
    <dbReference type="NCBI Taxonomy" id="27381"/>
    <lineage>
        <taxon>Eukaryota</taxon>
        <taxon>Fungi</taxon>
        <taxon>Fungi incertae sedis</taxon>
        <taxon>Mucoromycota</taxon>
        <taxon>Glomeromycotina</taxon>
        <taxon>Glomeromycetes</taxon>
        <taxon>Glomerales</taxon>
        <taxon>Glomeraceae</taxon>
        <taxon>Funneliformis</taxon>
    </lineage>
</organism>
<feature type="domain" description="Nudix hydrolase" evidence="7">
    <location>
        <begin position="29"/>
        <end position="162"/>
    </location>
</feature>
<keyword evidence="9" id="KW-1185">Reference proteome</keyword>